<feature type="region of interest" description="Disordered" evidence="1">
    <location>
        <begin position="97"/>
        <end position="121"/>
    </location>
</feature>
<comment type="caution">
    <text evidence="2">The sequence shown here is derived from an EMBL/GenBank/DDBJ whole genome shotgun (WGS) entry which is preliminary data.</text>
</comment>
<accession>A0AAE0BFF0</accession>
<reference evidence="2 3" key="1">
    <citation type="journal article" date="2015" name="Genome Biol. Evol.">
        <title>Comparative Genomics of a Bacterivorous Green Alga Reveals Evolutionary Causalities and Consequences of Phago-Mixotrophic Mode of Nutrition.</title>
        <authorList>
            <person name="Burns J.A."/>
            <person name="Paasch A."/>
            <person name="Narechania A."/>
            <person name="Kim E."/>
        </authorList>
    </citation>
    <scope>NUCLEOTIDE SEQUENCE [LARGE SCALE GENOMIC DNA]</scope>
    <source>
        <strain evidence="2 3">PLY_AMNH</strain>
    </source>
</reference>
<evidence type="ECO:0000256" key="1">
    <source>
        <dbReference type="SAM" id="MobiDB-lite"/>
    </source>
</evidence>
<feature type="region of interest" description="Disordered" evidence="1">
    <location>
        <begin position="1"/>
        <end position="79"/>
    </location>
</feature>
<keyword evidence="3" id="KW-1185">Reference proteome</keyword>
<feature type="compositionally biased region" description="Pro residues" evidence="1">
    <location>
        <begin position="195"/>
        <end position="218"/>
    </location>
</feature>
<evidence type="ECO:0000313" key="2">
    <source>
        <dbReference type="EMBL" id="KAK3235457.1"/>
    </source>
</evidence>
<evidence type="ECO:0000313" key="3">
    <source>
        <dbReference type="Proteomes" id="UP001190700"/>
    </source>
</evidence>
<dbReference type="Proteomes" id="UP001190700">
    <property type="component" value="Unassembled WGS sequence"/>
</dbReference>
<proteinExistence type="predicted"/>
<gene>
    <name evidence="2" type="ORF">CYMTET_54350</name>
</gene>
<dbReference type="EMBL" id="LGRX02035288">
    <property type="protein sequence ID" value="KAK3235457.1"/>
    <property type="molecule type" value="Genomic_DNA"/>
</dbReference>
<dbReference type="AlphaFoldDB" id="A0AAE0BFF0"/>
<protein>
    <submittedName>
        <fullName evidence="2">Uncharacterized protein</fullName>
    </submittedName>
</protein>
<name>A0AAE0BFF0_9CHLO</name>
<sequence length="272" mass="29311">MVPGGSAQRVHRVQAHRASLQRLMRVPGSSTPRTHAPPPSAERGTHTRGADEAGEPQAPGECTRLDGTHRHAPARRPTLACVSPRGEHTEVLTRALPLGPPRVKRPGADRFSFGGRESAPRVADGIHRERARRQATGENLYNPSTRAVALALAMPGDRWQTGERPTLVLKRLISLLRQARYRALRQGFRSHGFLPLPPELVDPDPPLPSSPPYSPPPYSSEDEAPSSGDSAAVIEDSSISSTHDLPPTQEAGNYRTLTLLRAGRPVPGTSSG</sequence>
<organism evidence="2 3">
    <name type="scientific">Cymbomonas tetramitiformis</name>
    <dbReference type="NCBI Taxonomy" id="36881"/>
    <lineage>
        <taxon>Eukaryota</taxon>
        <taxon>Viridiplantae</taxon>
        <taxon>Chlorophyta</taxon>
        <taxon>Pyramimonadophyceae</taxon>
        <taxon>Pyramimonadales</taxon>
        <taxon>Pyramimonadaceae</taxon>
        <taxon>Cymbomonas</taxon>
    </lineage>
</organism>
<feature type="region of interest" description="Disordered" evidence="1">
    <location>
        <begin position="192"/>
        <end position="272"/>
    </location>
</feature>